<keyword evidence="9" id="KW-0816">Tricarboxylic acid cycle</keyword>
<evidence type="ECO:0000256" key="9">
    <source>
        <dbReference type="ARBA" id="ARBA00022532"/>
    </source>
</evidence>
<evidence type="ECO:0000256" key="16">
    <source>
        <dbReference type="ARBA" id="ARBA00023291"/>
    </source>
</evidence>
<evidence type="ECO:0000256" key="14">
    <source>
        <dbReference type="ARBA" id="ARBA00023004"/>
    </source>
</evidence>
<protein>
    <recommendedName>
        <fullName evidence="6">Succinate dehydrogenase iron-sulfur subunit</fullName>
        <ecNumber evidence="5">1.3.5.1</ecNumber>
    </recommendedName>
</protein>
<dbReference type="PROSITE" id="PS51379">
    <property type="entry name" value="4FE4S_FER_2"/>
    <property type="match status" value="1"/>
</dbReference>
<dbReference type="InterPro" id="IPR004489">
    <property type="entry name" value="Succ_DH/fum_Rdtase_Fe-S"/>
</dbReference>
<keyword evidence="13 20" id="KW-0560">Oxidoreductase</keyword>
<evidence type="ECO:0000256" key="12">
    <source>
        <dbReference type="ARBA" id="ARBA00022982"/>
    </source>
</evidence>
<evidence type="ECO:0000256" key="15">
    <source>
        <dbReference type="ARBA" id="ARBA00023014"/>
    </source>
</evidence>
<dbReference type="FunFam" id="1.10.1060.10:FF:000001">
    <property type="entry name" value="Succinate dehydrogenase iron-sulfur subunit SdhB"/>
    <property type="match status" value="1"/>
</dbReference>
<dbReference type="SUPFAM" id="SSF46548">
    <property type="entry name" value="alpha-helical ferredoxin"/>
    <property type="match status" value="1"/>
</dbReference>
<dbReference type="RefSeq" id="WP_150786944.1">
    <property type="nucleotide sequence ID" value="NZ_CABVJF010000014.1"/>
</dbReference>
<dbReference type="AlphaFoldDB" id="A0A5E7UTI1"/>
<keyword evidence="15" id="KW-0411">Iron-sulfur</keyword>
<dbReference type="InterPro" id="IPR017900">
    <property type="entry name" value="4Fe4S_Fe_S_CS"/>
</dbReference>
<dbReference type="InterPro" id="IPR025192">
    <property type="entry name" value="Succ_DH/fum_Rdtase_N"/>
</dbReference>
<comment type="cofactor">
    <cofactor evidence="1">
        <name>[3Fe-4S] cluster</name>
        <dbReference type="ChEBI" id="CHEBI:21137"/>
    </cofactor>
</comment>
<sequence length="235" mass="26976">MIEVQVYRYHPEQERSPWMQSLSLPEEFRVRMVLDALEFLHEADQTLVYRRSCREGVCGSDGMNINGKNRLACITPVSEALGTASILIIRPLPGMPVIRDLVVDQSLFFQQYESIKPWLINHEPAPAIERLQSPKERAKLDGLYECILCGCCSSQCPSWWWNPEKYVGPAGLLQAWRFIIDSRDQATVERLERLEDPFSLFRCRSIGNCSWVCPKGLNPMGAIGKIRQELFRKST</sequence>
<dbReference type="InterPro" id="IPR012675">
    <property type="entry name" value="Beta-grasp_dom_sf"/>
</dbReference>
<evidence type="ECO:0000256" key="3">
    <source>
        <dbReference type="ARBA" id="ARBA00004894"/>
    </source>
</evidence>
<keyword evidence="7" id="KW-0813">Transport</keyword>
<dbReference type="OrthoDB" id="9804391at2"/>
<proteinExistence type="inferred from homology"/>
<dbReference type="SUPFAM" id="SSF54292">
    <property type="entry name" value="2Fe-2S ferredoxin-like"/>
    <property type="match status" value="1"/>
</dbReference>
<dbReference type="GO" id="GO:0051538">
    <property type="term" value="F:3 iron, 4 sulfur cluster binding"/>
    <property type="evidence" value="ECO:0007669"/>
    <property type="project" value="UniProtKB-KW"/>
</dbReference>
<evidence type="ECO:0000259" key="19">
    <source>
        <dbReference type="PROSITE" id="PS51379"/>
    </source>
</evidence>
<dbReference type="InterPro" id="IPR009051">
    <property type="entry name" value="Helical_ferredxn"/>
</dbReference>
<keyword evidence="16" id="KW-0003">3Fe-4S</keyword>
<evidence type="ECO:0000256" key="13">
    <source>
        <dbReference type="ARBA" id="ARBA00023002"/>
    </source>
</evidence>
<dbReference type="Gene3D" id="1.10.1060.10">
    <property type="entry name" value="Alpha-helical ferredoxin"/>
    <property type="match status" value="1"/>
</dbReference>
<evidence type="ECO:0000256" key="11">
    <source>
        <dbReference type="ARBA" id="ARBA00022723"/>
    </source>
</evidence>
<dbReference type="Gene3D" id="3.10.20.30">
    <property type="match status" value="1"/>
</dbReference>
<dbReference type="GO" id="GO:0022904">
    <property type="term" value="P:respiratory electron transport chain"/>
    <property type="evidence" value="ECO:0007669"/>
    <property type="project" value="TreeGrafter"/>
</dbReference>
<reference evidence="20 21" key="1">
    <citation type="submission" date="2019-09" db="EMBL/GenBank/DDBJ databases">
        <authorList>
            <person name="Chandra G."/>
            <person name="Truman W A."/>
        </authorList>
    </citation>
    <scope>NUCLEOTIDE SEQUENCE [LARGE SCALE GENOMIC DNA]</scope>
    <source>
        <strain evidence="20">PS928</strain>
    </source>
</reference>
<dbReference type="Pfam" id="PF13534">
    <property type="entry name" value="Fer4_17"/>
    <property type="match status" value="1"/>
</dbReference>
<comment type="similarity">
    <text evidence="4">Belongs to the succinate dehydrogenase/fumarate reductase iron-sulfur protein family.</text>
</comment>
<evidence type="ECO:0000256" key="2">
    <source>
        <dbReference type="ARBA" id="ARBA00001966"/>
    </source>
</evidence>
<evidence type="ECO:0000256" key="6">
    <source>
        <dbReference type="ARBA" id="ARBA00022131"/>
    </source>
</evidence>
<evidence type="ECO:0000256" key="7">
    <source>
        <dbReference type="ARBA" id="ARBA00022448"/>
    </source>
</evidence>
<dbReference type="NCBIfam" id="NF004616">
    <property type="entry name" value="PRK05950.1"/>
    <property type="match status" value="1"/>
</dbReference>
<keyword evidence="12" id="KW-0249">Electron transport</keyword>
<evidence type="ECO:0000313" key="21">
    <source>
        <dbReference type="Proteomes" id="UP000381378"/>
    </source>
</evidence>
<dbReference type="NCBIfam" id="TIGR00384">
    <property type="entry name" value="dhsB"/>
    <property type="match status" value="1"/>
</dbReference>
<dbReference type="GO" id="GO:0046872">
    <property type="term" value="F:metal ion binding"/>
    <property type="evidence" value="ECO:0007669"/>
    <property type="project" value="UniProtKB-KW"/>
</dbReference>
<dbReference type="GO" id="GO:0006099">
    <property type="term" value="P:tricarboxylic acid cycle"/>
    <property type="evidence" value="ECO:0007669"/>
    <property type="project" value="UniProtKB-KW"/>
</dbReference>
<name>A0A5E7UTI1_PSEFL</name>
<dbReference type="EMBL" id="CABVJF010000014">
    <property type="protein sequence ID" value="VVQ10924.1"/>
    <property type="molecule type" value="Genomic_DNA"/>
</dbReference>
<keyword evidence="11" id="KW-0479">Metal-binding</keyword>
<dbReference type="PANTHER" id="PTHR11921:SF29">
    <property type="entry name" value="SUCCINATE DEHYDROGENASE [UBIQUINONE] IRON-SULFUR SUBUNIT, MITOCHONDRIAL"/>
    <property type="match status" value="1"/>
</dbReference>
<comment type="pathway">
    <text evidence="3">Carbohydrate metabolism; tricarboxylic acid cycle; fumarate from succinate (bacterial route): step 1/1.</text>
</comment>
<dbReference type="InterPro" id="IPR050573">
    <property type="entry name" value="SDH/FRD_Iron-Sulfur"/>
</dbReference>
<keyword evidence="14" id="KW-0408">Iron</keyword>
<comment type="cofactor">
    <cofactor evidence="17">
        <name>[2Fe-2S] cluster</name>
        <dbReference type="ChEBI" id="CHEBI:190135"/>
    </cofactor>
</comment>
<accession>A0A5E7UTI1</accession>
<dbReference type="InterPro" id="IPR017896">
    <property type="entry name" value="4Fe4S_Fe-S-bd"/>
</dbReference>
<dbReference type="GO" id="GO:0051537">
    <property type="term" value="F:2 iron, 2 sulfur cluster binding"/>
    <property type="evidence" value="ECO:0007669"/>
    <property type="project" value="UniProtKB-KW"/>
</dbReference>
<evidence type="ECO:0000256" key="10">
    <source>
        <dbReference type="ARBA" id="ARBA00022714"/>
    </source>
</evidence>
<evidence type="ECO:0000256" key="4">
    <source>
        <dbReference type="ARBA" id="ARBA00009433"/>
    </source>
</evidence>
<organism evidence="20 21">
    <name type="scientific">Pseudomonas fluorescens</name>
    <dbReference type="NCBI Taxonomy" id="294"/>
    <lineage>
        <taxon>Bacteria</taxon>
        <taxon>Pseudomonadati</taxon>
        <taxon>Pseudomonadota</taxon>
        <taxon>Gammaproteobacteria</taxon>
        <taxon>Pseudomonadales</taxon>
        <taxon>Pseudomonadaceae</taxon>
        <taxon>Pseudomonas</taxon>
    </lineage>
</organism>
<dbReference type="Pfam" id="PF13085">
    <property type="entry name" value="Fer2_3"/>
    <property type="match status" value="1"/>
</dbReference>
<keyword evidence="8" id="KW-0004">4Fe-4S</keyword>
<feature type="domain" description="4Fe-4S ferredoxin-type" evidence="19">
    <location>
        <begin position="136"/>
        <end position="166"/>
    </location>
</feature>
<comment type="cofactor">
    <cofactor evidence="2">
        <name>[4Fe-4S] cluster</name>
        <dbReference type="ChEBI" id="CHEBI:49883"/>
    </cofactor>
</comment>
<evidence type="ECO:0000256" key="5">
    <source>
        <dbReference type="ARBA" id="ARBA00012792"/>
    </source>
</evidence>
<dbReference type="Proteomes" id="UP000381378">
    <property type="component" value="Unassembled WGS sequence"/>
</dbReference>
<evidence type="ECO:0000256" key="18">
    <source>
        <dbReference type="ARBA" id="ARBA00049220"/>
    </source>
</evidence>
<dbReference type="GO" id="GO:0008177">
    <property type="term" value="F:succinate dehydrogenase (quinone) activity"/>
    <property type="evidence" value="ECO:0007669"/>
    <property type="project" value="UniProtKB-EC"/>
</dbReference>
<dbReference type="InterPro" id="IPR036010">
    <property type="entry name" value="2Fe-2S_ferredoxin-like_sf"/>
</dbReference>
<gene>
    <name evidence="20" type="primary">sdhB_2</name>
    <name evidence="20" type="ORF">PS928_03678</name>
</gene>
<evidence type="ECO:0000256" key="17">
    <source>
        <dbReference type="ARBA" id="ARBA00034078"/>
    </source>
</evidence>
<keyword evidence="10" id="KW-0001">2Fe-2S</keyword>
<dbReference type="EC" id="1.3.5.1" evidence="5"/>
<evidence type="ECO:0000256" key="1">
    <source>
        <dbReference type="ARBA" id="ARBA00001927"/>
    </source>
</evidence>
<comment type="catalytic activity">
    <reaction evidence="18">
        <text>a quinone + succinate = fumarate + a quinol</text>
        <dbReference type="Rhea" id="RHEA:40523"/>
        <dbReference type="ChEBI" id="CHEBI:24646"/>
        <dbReference type="ChEBI" id="CHEBI:29806"/>
        <dbReference type="ChEBI" id="CHEBI:30031"/>
        <dbReference type="ChEBI" id="CHEBI:132124"/>
        <dbReference type="EC" id="1.3.5.1"/>
    </reaction>
</comment>
<dbReference type="PANTHER" id="PTHR11921">
    <property type="entry name" value="SUCCINATE DEHYDROGENASE IRON-SULFUR PROTEIN"/>
    <property type="match status" value="1"/>
</dbReference>
<dbReference type="GO" id="GO:0009055">
    <property type="term" value="F:electron transfer activity"/>
    <property type="evidence" value="ECO:0007669"/>
    <property type="project" value="InterPro"/>
</dbReference>
<evidence type="ECO:0000256" key="8">
    <source>
        <dbReference type="ARBA" id="ARBA00022485"/>
    </source>
</evidence>
<evidence type="ECO:0000313" key="20">
    <source>
        <dbReference type="EMBL" id="VVQ10924.1"/>
    </source>
</evidence>
<dbReference type="GO" id="GO:0051539">
    <property type="term" value="F:4 iron, 4 sulfur cluster binding"/>
    <property type="evidence" value="ECO:0007669"/>
    <property type="project" value="UniProtKB-KW"/>
</dbReference>
<dbReference type="PROSITE" id="PS00198">
    <property type="entry name" value="4FE4S_FER_1"/>
    <property type="match status" value="1"/>
</dbReference>